<comment type="caution">
    <text evidence="2">The sequence shown here is derived from an EMBL/GenBank/DDBJ whole genome shotgun (WGS) entry which is preliminary data.</text>
</comment>
<dbReference type="Proteomes" id="UP001202831">
    <property type="component" value="Unassembled WGS sequence"/>
</dbReference>
<reference evidence="2 3" key="1">
    <citation type="submission" date="2022-01" db="EMBL/GenBank/DDBJ databases">
        <title>Whole genome-based taxonomy of the Shewanellaceae.</title>
        <authorList>
            <person name="Martin-Rodriguez A.J."/>
        </authorList>
    </citation>
    <scope>NUCLEOTIDE SEQUENCE [LARGE SCALE GENOMIC DNA]</scope>
    <source>
        <strain evidence="2 3">DSM 21332</strain>
    </source>
</reference>
<gene>
    <name evidence="2" type="ORF">L2725_20250</name>
</gene>
<feature type="region of interest" description="Disordered" evidence="1">
    <location>
        <begin position="1"/>
        <end position="26"/>
    </location>
</feature>
<accession>A0ABT0NC65</accession>
<keyword evidence="3" id="KW-1185">Reference proteome</keyword>
<dbReference type="RefSeq" id="WP_249250635.1">
    <property type="nucleotide sequence ID" value="NZ_JAKIKT010000010.1"/>
</dbReference>
<evidence type="ECO:0000313" key="3">
    <source>
        <dbReference type="Proteomes" id="UP001202831"/>
    </source>
</evidence>
<name>A0ABT0NC65_9GAMM</name>
<feature type="compositionally biased region" description="Polar residues" evidence="1">
    <location>
        <begin position="1"/>
        <end position="13"/>
    </location>
</feature>
<protein>
    <submittedName>
        <fullName evidence="2">Virion protein</fullName>
    </submittedName>
</protein>
<proteinExistence type="predicted"/>
<evidence type="ECO:0000256" key="1">
    <source>
        <dbReference type="SAM" id="MobiDB-lite"/>
    </source>
</evidence>
<organism evidence="2 3">
    <name type="scientific">Shewanella corallii</name>
    <dbReference type="NCBI Taxonomy" id="560080"/>
    <lineage>
        <taxon>Bacteria</taxon>
        <taxon>Pseudomonadati</taxon>
        <taxon>Pseudomonadota</taxon>
        <taxon>Gammaproteobacteria</taxon>
        <taxon>Alteromonadales</taxon>
        <taxon>Shewanellaceae</taxon>
        <taxon>Shewanella</taxon>
    </lineage>
</organism>
<sequence>MKCKQTGSKSFRSNSRRKDIPRGIRNHNPLNIEKGCNWEGACGTDGRFVVFSSAFFGIRAAARTMNTYRLKYGINTIRGIVERWAPREDNNPTESYIQYVAGQAGISANTPLSQDDYPKVIKAMIRFENGQCPYSSDELVGAVNAGLA</sequence>
<evidence type="ECO:0000313" key="2">
    <source>
        <dbReference type="EMBL" id="MCL2916077.1"/>
    </source>
</evidence>
<dbReference type="EMBL" id="JAKIKT010000010">
    <property type="protein sequence ID" value="MCL2916077.1"/>
    <property type="molecule type" value="Genomic_DNA"/>
</dbReference>